<dbReference type="GO" id="GO:1990904">
    <property type="term" value="C:ribonucleoprotein complex"/>
    <property type="evidence" value="ECO:0007669"/>
    <property type="project" value="UniProtKB-KW"/>
</dbReference>
<feature type="region of interest" description="Disordered" evidence="12">
    <location>
        <begin position="54"/>
        <end position="83"/>
    </location>
</feature>
<keyword evidence="4" id="KW-0507">mRNA processing</keyword>
<sequence>MALPPFPLNSPSSCVSSTFSSSSSLHFLPFQPQFHSFSGSQTLKFRLSCSNHTVQVDTEQPRRVKVTPEGPTKKKKKNSPRPSFFEEIRDKWSLKLSSQREKFPWEEEPEPQGIGGEEGRDQKSSVAFSSEPNGDVRASVSLQFRSRVSPWQQAVKPKVYSKPGTAENDGKPLKYNVNKSVDDRGNGKIGRELYDIDEIPVRVKKTREPIRLMDGKRVYSNIRTSTEQSRGAGNLGSQEMNVVEGREGDRKGRSNTELAERMLPEHELRRLRNMALRMVERFDVGVAGITQELVDSIHEKWRVDEVVKLKFEGPLAANMRRTHEILETKTGGLVVWRSGGSVVLYRQSSYKLPCVQTYIKLNHANVNSVHHTADIGTHAQEPVRTTDPAVRDSTKYLKNLSEEEYMELSDLNHLLDELGPRFKDWSGREPVPVDADLLPAVVPGYKTPFRLLPHGVRPGLKDKEMTNFRRLARTAPPHFVLGRNRQLQGLANAMVKLWEKSAIAKIAIKRGVVNTRNERMAEELKKLTGGTLLSRNKDYIVFYRGNDFLPPFVTEVLTERQKLAMLQQDDEEQARQIASSMTKANGKASQVPLVAGTLAETRAATTHWGHQPSSQEVEKMRRDLTLNRFTSIIRNLEKKLALAKAKVKKAEKNLAKVQNDLEPADLPNDLETLTNEERFSFRKIGLSMKPYLLLGRRDVYSGTIENMHLHWKYRELVKIIVNGKNSAQVKHIAISLEAESGGVLVSVDKTTKGYVIIVYRGKNYLSPRALRPKNLLSRRQALARSIELQRREDDMANGKKMDFDETLYSRLGGPNYSDDDLEENEGSESETYFDKYDSGSEDEKIELAGD</sequence>
<dbReference type="AlphaFoldDB" id="A0A834SN88"/>
<dbReference type="OrthoDB" id="551352at2759"/>
<dbReference type="Gene3D" id="3.30.110.60">
    <property type="entry name" value="YhbY-like"/>
    <property type="match status" value="3"/>
</dbReference>
<dbReference type="InterPro" id="IPR035920">
    <property type="entry name" value="YhbY-like_sf"/>
</dbReference>
<keyword evidence="5" id="KW-0677">Repeat</keyword>
<proteinExistence type="predicted"/>
<dbReference type="InterPro" id="IPR001890">
    <property type="entry name" value="RNA-binding_CRM"/>
</dbReference>
<dbReference type="GO" id="GO:0000373">
    <property type="term" value="P:Group II intron splicing"/>
    <property type="evidence" value="ECO:0007669"/>
    <property type="project" value="UniProtKB-ARBA"/>
</dbReference>
<feature type="region of interest" description="Disordered" evidence="12">
    <location>
        <begin position="805"/>
        <end position="850"/>
    </location>
</feature>
<feature type="region of interest" description="Disordered" evidence="12">
    <location>
        <begin position="225"/>
        <end position="254"/>
    </location>
</feature>
<evidence type="ECO:0000256" key="5">
    <source>
        <dbReference type="ARBA" id="ARBA00022737"/>
    </source>
</evidence>
<keyword evidence="7" id="KW-0809">Transit peptide</keyword>
<organism evidence="14 15">
    <name type="scientific">Senna tora</name>
    <dbReference type="NCBI Taxonomy" id="362788"/>
    <lineage>
        <taxon>Eukaryota</taxon>
        <taxon>Viridiplantae</taxon>
        <taxon>Streptophyta</taxon>
        <taxon>Embryophyta</taxon>
        <taxon>Tracheophyta</taxon>
        <taxon>Spermatophyta</taxon>
        <taxon>Magnoliopsida</taxon>
        <taxon>eudicotyledons</taxon>
        <taxon>Gunneridae</taxon>
        <taxon>Pentapetalae</taxon>
        <taxon>rosids</taxon>
        <taxon>fabids</taxon>
        <taxon>Fabales</taxon>
        <taxon>Fabaceae</taxon>
        <taxon>Caesalpinioideae</taxon>
        <taxon>Cassia clade</taxon>
        <taxon>Senna</taxon>
    </lineage>
</organism>
<dbReference type="SUPFAM" id="SSF75471">
    <property type="entry name" value="YhbY-like"/>
    <property type="match status" value="3"/>
</dbReference>
<evidence type="ECO:0000256" key="9">
    <source>
        <dbReference type="ARBA" id="ARBA00023274"/>
    </source>
</evidence>
<dbReference type="FunFam" id="3.30.110.60:FF:000002">
    <property type="entry name" value="CRS2-associated factor 1, chloroplastic"/>
    <property type="match status" value="2"/>
</dbReference>
<evidence type="ECO:0000256" key="6">
    <source>
        <dbReference type="ARBA" id="ARBA00022884"/>
    </source>
</evidence>
<evidence type="ECO:0000256" key="1">
    <source>
        <dbReference type="ARBA" id="ARBA00004229"/>
    </source>
</evidence>
<feature type="domain" description="CRM" evidence="13">
    <location>
        <begin position="458"/>
        <end position="555"/>
    </location>
</feature>
<accession>A0A834SN88</accession>
<gene>
    <name evidence="14" type="ORF">G2W53_038892</name>
</gene>
<feature type="domain" description="CRM" evidence="13">
    <location>
        <begin position="261"/>
        <end position="357"/>
    </location>
</feature>
<feature type="compositionally biased region" description="Basic and acidic residues" evidence="12">
    <location>
        <begin position="832"/>
        <end position="850"/>
    </location>
</feature>
<comment type="subcellular location">
    <subcellularLocation>
        <location evidence="1">Plastid</location>
        <location evidence="1">Chloroplast</location>
    </subcellularLocation>
</comment>
<keyword evidence="3" id="KW-0934">Plastid</keyword>
<dbReference type="SMART" id="SM01103">
    <property type="entry name" value="CRS1_YhbY"/>
    <property type="match status" value="3"/>
</dbReference>
<comment type="caution">
    <text evidence="14">The sequence shown here is derived from an EMBL/GenBank/DDBJ whole genome shotgun (WGS) entry which is preliminary data.</text>
</comment>
<evidence type="ECO:0000256" key="10">
    <source>
        <dbReference type="PROSITE-ProRule" id="PRU00626"/>
    </source>
</evidence>
<feature type="compositionally biased region" description="Acidic residues" evidence="12">
    <location>
        <begin position="817"/>
        <end position="828"/>
    </location>
</feature>
<feature type="compositionally biased region" description="Basic and acidic residues" evidence="12">
    <location>
        <begin position="244"/>
        <end position="254"/>
    </location>
</feature>
<keyword evidence="2" id="KW-0150">Chloroplast</keyword>
<keyword evidence="9" id="KW-0687">Ribonucleoprotein</keyword>
<dbReference type="GO" id="GO:0006397">
    <property type="term" value="P:mRNA processing"/>
    <property type="evidence" value="ECO:0007669"/>
    <property type="project" value="UniProtKB-KW"/>
</dbReference>
<evidence type="ECO:0000256" key="4">
    <source>
        <dbReference type="ARBA" id="ARBA00022664"/>
    </source>
</evidence>
<evidence type="ECO:0000256" key="11">
    <source>
        <dbReference type="SAM" id="Coils"/>
    </source>
</evidence>
<dbReference type="GO" id="GO:0003729">
    <property type="term" value="F:mRNA binding"/>
    <property type="evidence" value="ECO:0007669"/>
    <property type="project" value="InterPro"/>
</dbReference>
<dbReference type="Pfam" id="PF01985">
    <property type="entry name" value="CRS1_YhbY"/>
    <property type="match status" value="3"/>
</dbReference>
<feature type="domain" description="CRM" evidence="13">
    <location>
        <begin position="671"/>
        <end position="771"/>
    </location>
</feature>
<feature type="region of interest" description="Disordered" evidence="12">
    <location>
        <begin position="99"/>
        <end position="134"/>
    </location>
</feature>
<dbReference type="Proteomes" id="UP000634136">
    <property type="component" value="Unassembled WGS sequence"/>
</dbReference>
<reference evidence="14" key="1">
    <citation type="submission" date="2020-09" db="EMBL/GenBank/DDBJ databases">
        <title>Genome-Enabled Discovery of Anthraquinone Biosynthesis in Senna tora.</title>
        <authorList>
            <person name="Kang S.-H."/>
            <person name="Pandey R.P."/>
            <person name="Lee C.-M."/>
            <person name="Sim J.-S."/>
            <person name="Jeong J.-T."/>
            <person name="Choi B.-S."/>
            <person name="Jung M."/>
            <person name="Ginzburg D."/>
            <person name="Zhao K."/>
            <person name="Won S.Y."/>
            <person name="Oh T.-J."/>
            <person name="Yu Y."/>
            <person name="Kim N.-H."/>
            <person name="Lee O.R."/>
            <person name="Lee T.-H."/>
            <person name="Bashyal P."/>
            <person name="Kim T.-S."/>
            <person name="Lee W.-H."/>
            <person name="Kawkins C."/>
            <person name="Kim C.-K."/>
            <person name="Kim J.S."/>
            <person name="Ahn B.O."/>
            <person name="Rhee S.Y."/>
            <person name="Sohng J.K."/>
        </authorList>
    </citation>
    <scope>NUCLEOTIDE SEQUENCE</scope>
    <source>
        <tissue evidence="14">Leaf</tissue>
    </source>
</reference>
<evidence type="ECO:0000259" key="13">
    <source>
        <dbReference type="PROSITE" id="PS51295"/>
    </source>
</evidence>
<feature type="compositionally biased region" description="Polar residues" evidence="12">
    <location>
        <begin position="225"/>
        <end position="240"/>
    </location>
</feature>
<evidence type="ECO:0000256" key="2">
    <source>
        <dbReference type="ARBA" id="ARBA00022528"/>
    </source>
</evidence>
<keyword evidence="8" id="KW-0508">mRNA splicing</keyword>
<evidence type="ECO:0000256" key="7">
    <source>
        <dbReference type="ARBA" id="ARBA00022946"/>
    </source>
</evidence>
<dbReference type="PANTHER" id="PTHR31846:SF7">
    <property type="entry name" value="CRS1 _ YHBY (CRM) DOMAIN-CONTAINING PROTEIN"/>
    <property type="match status" value="1"/>
</dbReference>
<evidence type="ECO:0000256" key="3">
    <source>
        <dbReference type="ARBA" id="ARBA00022640"/>
    </source>
</evidence>
<dbReference type="PROSITE" id="PS51295">
    <property type="entry name" value="CRM"/>
    <property type="match status" value="3"/>
</dbReference>
<evidence type="ECO:0000313" key="14">
    <source>
        <dbReference type="EMBL" id="KAF7806731.1"/>
    </source>
</evidence>
<keyword evidence="6 10" id="KW-0694">RNA-binding</keyword>
<dbReference type="PANTHER" id="PTHR31846">
    <property type="entry name" value="CRS1 / YHBY (CRM) DOMAIN-CONTAINING PROTEIN"/>
    <property type="match status" value="1"/>
</dbReference>
<dbReference type="EMBL" id="JAAIUW010000012">
    <property type="protein sequence ID" value="KAF7806731.1"/>
    <property type="molecule type" value="Genomic_DNA"/>
</dbReference>
<name>A0A834SN88_9FABA</name>
<evidence type="ECO:0000313" key="15">
    <source>
        <dbReference type="Proteomes" id="UP000634136"/>
    </source>
</evidence>
<evidence type="ECO:0000256" key="8">
    <source>
        <dbReference type="ARBA" id="ARBA00023187"/>
    </source>
</evidence>
<evidence type="ECO:0000256" key="12">
    <source>
        <dbReference type="SAM" id="MobiDB-lite"/>
    </source>
</evidence>
<keyword evidence="11" id="KW-0175">Coiled coil</keyword>
<dbReference type="InterPro" id="IPR045278">
    <property type="entry name" value="CRS1/CFM2/CFM3"/>
</dbReference>
<feature type="region of interest" description="Disordered" evidence="12">
    <location>
        <begin position="160"/>
        <end position="179"/>
    </location>
</feature>
<protein>
    <submittedName>
        <fullName evidence="14">CRM-domain containing factor CFM3, chloroplastic/mitochondrial</fullName>
    </submittedName>
</protein>
<dbReference type="GO" id="GO:0009507">
    <property type="term" value="C:chloroplast"/>
    <property type="evidence" value="ECO:0007669"/>
    <property type="project" value="UniProtKB-SubCell"/>
</dbReference>
<feature type="coiled-coil region" evidence="11">
    <location>
        <begin position="626"/>
        <end position="660"/>
    </location>
</feature>
<keyword evidence="15" id="KW-1185">Reference proteome</keyword>